<dbReference type="AlphaFoldDB" id="H8GEQ4"/>
<protein>
    <submittedName>
        <fullName evidence="2">Uncharacterized protein</fullName>
    </submittedName>
</protein>
<keyword evidence="1" id="KW-0812">Transmembrane</keyword>
<organism evidence="2 3">
    <name type="scientific">Saccharomonospora azurea NA-128</name>
    <dbReference type="NCBI Taxonomy" id="882081"/>
    <lineage>
        <taxon>Bacteria</taxon>
        <taxon>Bacillati</taxon>
        <taxon>Actinomycetota</taxon>
        <taxon>Actinomycetes</taxon>
        <taxon>Pseudonocardiales</taxon>
        <taxon>Pseudonocardiaceae</taxon>
        <taxon>Saccharomonospora</taxon>
    </lineage>
</organism>
<feature type="transmembrane region" description="Helical" evidence="1">
    <location>
        <begin position="6"/>
        <end position="25"/>
    </location>
</feature>
<dbReference type="Proteomes" id="UP000004705">
    <property type="component" value="Chromosome"/>
</dbReference>
<accession>H8GEQ4</accession>
<keyword evidence="1" id="KW-1133">Transmembrane helix</keyword>
<proteinExistence type="predicted"/>
<evidence type="ECO:0000313" key="3">
    <source>
        <dbReference type="Proteomes" id="UP000004705"/>
    </source>
</evidence>
<keyword evidence="3" id="KW-1185">Reference proteome</keyword>
<evidence type="ECO:0000313" key="2">
    <source>
        <dbReference type="EMBL" id="EHY89965.1"/>
    </source>
</evidence>
<sequence length="46" mass="4896">MGAISGVLTYVAFTALFFYILYFVVRAAVRDGVRAARQGQGGPTSP</sequence>
<dbReference type="EMBL" id="CM001466">
    <property type="protein sequence ID" value="EHY89965.1"/>
    <property type="molecule type" value="Genomic_DNA"/>
</dbReference>
<reference evidence="2 3" key="1">
    <citation type="journal article" date="2012" name="Stand. Genomic Sci.">
        <title>Genome sequence of the soil bacterium Saccharomonospora azurea type strain (NA-128(T)).</title>
        <authorList>
            <person name="Klenk H.P."/>
            <person name="Held B."/>
            <person name="Lucas S."/>
            <person name="Lapidus A."/>
            <person name="Copeland A."/>
            <person name="Hammon N."/>
            <person name="Pitluck S."/>
            <person name="Goodwin L.A."/>
            <person name="Han C."/>
            <person name="Tapia R."/>
            <person name="Brambilla E.M."/>
            <person name="Potter G."/>
            <person name="Land M."/>
            <person name="Ivanova N."/>
            <person name="Rohde M."/>
            <person name="Goker M."/>
            <person name="Detter J.C."/>
            <person name="Kyrpides N.C."/>
            <person name="Woyke T."/>
        </authorList>
    </citation>
    <scope>NUCLEOTIDE SEQUENCE [LARGE SCALE GENOMIC DNA]</scope>
    <source>
        <strain evidence="2 3">NA-128</strain>
    </source>
</reference>
<dbReference type="RefSeq" id="WP_005443059.1">
    <property type="nucleotide sequence ID" value="NZ_CM001466.1"/>
</dbReference>
<evidence type="ECO:0000256" key="1">
    <source>
        <dbReference type="SAM" id="Phobius"/>
    </source>
</evidence>
<name>H8GEQ4_9PSEU</name>
<gene>
    <name evidence="2" type="ORF">SacazDRAFT_03083</name>
</gene>
<keyword evidence="1" id="KW-0472">Membrane</keyword>
<dbReference type="HOGENOM" id="CLU_3172859_0_0_11"/>